<evidence type="ECO:0000256" key="2">
    <source>
        <dbReference type="SAM" id="Phobius"/>
    </source>
</evidence>
<sequence>MEGKWLDLTGDHRPATTSSRGRREQWWDFAHTAAVGLLDGKPPPPVQVYGPVLMRGEAAFFTASADYSRLYGGDGSYTTTGLLALGSPGFMLGAFAASGYINHRRKAAARRDAQQRWRDSQRVGLIATSQRLLVNVAGHGWLSFDYGAVTEYYPDLGQRALTLGFGQETSPMRLSPPGVGCVRSGWRGGRTRLVASGPSPNSTPTMIESRLAY</sequence>
<gene>
    <name evidence="3" type="ORF">NCTC1542_06924</name>
</gene>
<feature type="compositionally biased region" description="Basic and acidic residues" evidence="1">
    <location>
        <begin position="1"/>
        <end position="14"/>
    </location>
</feature>
<keyword evidence="2" id="KW-1133">Transmembrane helix</keyword>
<evidence type="ECO:0000256" key="1">
    <source>
        <dbReference type="SAM" id="MobiDB-lite"/>
    </source>
</evidence>
<protein>
    <submittedName>
        <fullName evidence="3">Uncharacterized protein</fullName>
    </submittedName>
</protein>
<organism evidence="3 4">
    <name type="scientific">Mycolicibacterium fortuitum</name>
    <name type="common">Mycobacterium fortuitum</name>
    <dbReference type="NCBI Taxonomy" id="1766"/>
    <lineage>
        <taxon>Bacteria</taxon>
        <taxon>Bacillati</taxon>
        <taxon>Actinomycetota</taxon>
        <taxon>Actinomycetes</taxon>
        <taxon>Mycobacteriales</taxon>
        <taxon>Mycobacteriaceae</taxon>
        <taxon>Mycolicibacterium</taxon>
    </lineage>
</organism>
<accession>A0A378WCR7</accession>
<name>A0A378WCR7_MYCFO</name>
<keyword evidence="2" id="KW-0812">Transmembrane</keyword>
<dbReference type="EMBL" id="UGQY01000006">
    <property type="protein sequence ID" value="SUA31569.1"/>
    <property type="molecule type" value="Genomic_DNA"/>
</dbReference>
<feature type="region of interest" description="Disordered" evidence="1">
    <location>
        <begin position="1"/>
        <end position="21"/>
    </location>
</feature>
<dbReference type="Proteomes" id="UP000255389">
    <property type="component" value="Unassembled WGS sequence"/>
</dbReference>
<feature type="transmembrane region" description="Helical" evidence="2">
    <location>
        <begin position="81"/>
        <end position="101"/>
    </location>
</feature>
<dbReference type="AlphaFoldDB" id="A0A378WCR7"/>
<evidence type="ECO:0000313" key="4">
    <source>
        <dbReference type="Proteomes" id="UP000255389"/>
    </source>
</evidence>
<proteinExistence type="predicted"/>
<evidence type="ECO:0000313" key="3">
    <source>
        <dbReference type="EMBL" id="SUA31569.1"/>
    </source>
</evidence>
<keyword evidence="2" id="KW-0472">Membrane</keyword>
<reference evidence="3 4" key="1">
    <citation type="submission" date="2018-06" db="EMBL/GenBank/DDBJ databases">
        <authorList>
            <consortium name="Pathogen Informatics"/>
            <person name="Doyle S."/>
        </authorList>
    </citation>
    <scope>NUCLEOTIDE SEQUENCE [LARGE SCALE GENOMIC DNA]</scope>
    <source>
        <strain evidence="3 4">NCTC1542</strain>
    </source>
</reference>
<feature type="region of interest" description="Disordered" evidence="1">
    <location>
        <begin position="194"/>
        <end position="213"/>
    </location>
</feature>